<dbReference type="AlphaFoldDB" id="A0A6A6BUU6"/>
<sequence length="63" mass="6454">MPWTWSGALFHLSAADTAARVLLTSSSPISHACKGAATRRPLQAAEPLSPDPCNLTAHAASAA</sequence>
<protein>
    <submittedName>
        <fullName evidence="2">Uncharacterized protein</fullName>
    </submittedName>
</protein>
<feature type="signal peptide" evidence="1">
    <location>
        <begin position="1"/>
        <end position="19"/>
    </location>
</feature>
<evidence type="ECO:0000256" key="1">
    <source>
        <dbReference type="SAM" id="SignalP"/>
    </source>
</evidence>
<dbReference type="GeneID" id="54297138"/>
<dbReference type="EMBL" id="ML995475">
    <property type="protein sequence ID" value="KAF2146577.1"/>
    <property type="molecule type" value="Genomic_DNA"/>
</dbReference>
<evidence type="ECO:0000313" key="2">
    <source>
        <dbReference type="EMBL" id="KAF2146577.1"/>
    </source>
</evidence>
<organism evidence="2 3">
    <name type="scientific">Aplosporella prunicola CBS 121167</name>
    <dbReference type="NCBI Taxonomy" id="1176127"/>
    <lineage>
        <taxon>Eukaryota</taxon>
        <taxon>Fungi</taxon>
        <taxon>Dikarya</taxon>
        <taxon>Ascomycota</taxon>
        <taxon>Pezizomycotina</taxon>
        <taxon>Dothideomycetes</taxon>
        <taxon>Dothideomycetes incertae sedis</taxon>
        <taxon>Botryosphaeriales</taxon>
        <taxon>Aplosporellaceae</taxon>
        <taxon>Aplosporella</taxon>
    </lineage>
</organism>
<proteinExistence type="predicted"/>
<reference evidence="2" key="1">
    <citation type="journal article" date="2020" name="Stud. Mycol.">
        <title>101 Dothideomycetes genomes: a test case for predicting lifestyles and emergence of pathogens.</title>
        <authorList>
            <person name="Haridas S."/>
            <person name="Albert R."/>
            <person name="Binder M."/>
            <person name="Bloem J."/>
            <person name="Labutti K."/>
            <person name="Salamov A."/>
            <person name="Andreopoulos B."/>
            <person name="Baker S."/>
            <person name="Barry K."/>
            <person name="Bills G."/>
            <person name="Bluhm B."/>
            <person name="Cannon C."/>
            <person name="Castanera R."/>
            <person name="Culley D."/>
            <person name="Daum C."/>
            <person name="Ezra D."/>
            <person name="Gonzalez J."/>
            <person name="Henrissat B."/>
            <person name="Kuo A."/>
            <person name="Liang C."/>
            <person name="Lipzen A."/>
            <person name="Lutzoni F."/>
            <person name="Magnuson J."/>
            <person name="Mondo S."/>
            <person name="Nolan M."/>
            <person name="Ohm R."/>
            <person name="Pangilinan J."/>
            <person name="Park H.-J."/>
            <person name="Ramirez L."/>
            <person name="Alfaro M."/>
            <person name="Sun H."/>
            <person name="Tritt A."/>
            <person name="Yoshinaga Y."/>
            <person name="Zwiers L.-H."/>
            <person name="Turgeon B."/>
            <person name="Goodwin S."/>
            <person name="Spatafora J."/>
            <person name="Crous P."/>
            <person name="Grigoriev I."/>
        </authorList>
    </citation>
    <scope>NUCLEOTIDE SEQUENCE</scope>
    <source>
        <strain evidence="2">CBS 121167</strain>
    </source>
</reference>
<dbReference type="RefSeq" id="XP_033402286.1">
    <property type="nucleotide sequence ID" value="XM_033539642.1"/>
</dbReference>
<feature type="chain" id="PRO_5025505111" evidence="1">
    <location>
        <begin position="20"/>
        <end position="63"/>
    </location>
</feature>
<keyword evidence="3" id="KW-1185">Reference proteome</keyword>
<keyword evidence="1" id="KW-0732">Signal</keyword>
<evidence type="ECO:0000313" key="3">
    <source>
        <dbReference type="Proteomes" id="UP000799438"/>
    </source>
</evidence>
<accession>A0A6A6BUU6</accession>
<name>A0A6A6BUU6_9PEZI</name>
<dbReference type="Proteomes" id="UP000799438">
    <property type="component" value="Unassembled WGS sequence"/>
</dbReference>
<gene>
    <name evidence="2" type="ORF">K452DRAFT_282756</name>
</gene>